<proteinExistence type="predicted"/>
<dbReference type="Gene3D" id="1.10.10.10">
    <property type="entry name" value="Winged helix-like DNA-binding domain superfamily/Winged helix DNA-binding domain"/>
    <property type="match status" value="1"/>
</dbReference>
<reference evidence="2 4" key="2">
    <citation type="submission" date="2018-12" db="EMBL/GenBank/DDBJ databases">
        <title>Streptomyces griseoviridis F1-27 complete genome.</title>
        <authorList>
            <person name="Mariita R.M."/>
            <person name="Sello J.K."/>
        </authorList>
    </citation>
    <scope>NUCLEOTIDE SEQUENCE [LARGE SCALE GENOMIC DNA]</scope>
    <source>
        <strain evidence="2 4">F1-27</strain>
    </source>
</reference>
<dbReference type="SMART" id="SM01012">
    <property type="entry name" value="ANTAR"/>
    <property type="match status" value="1"/>
</dbReference>
<name>A0A3Q9KPP3_STRGD</name>
<evidence type="ECO:0000313" key="4">
    <source>
        <dbReference type="Proteomes" id="UP000271291"/>
    </source>
</evidence>
<reference evidence="3 5" key="1">
    <citation type="submission" date="2018-04" db="EMBL/GenBank/DDBJ databases">
        <title>Complete genome sequences of Streptomyces griseoviridis K61 and characterization of antagonistic properties of biological control agents.</title>
        <authorList>
            <person name="Mariita R.M."/>
            <person name="Sello J.K."/>
        </authorList>
    </citation>
    <scope>NUCLEOTIDE SEQUENCE [LARGE SCALE GENOMIC DNA]</scope>
    <source>
        <strain evidence="3 5">K61</strain>
    </source>
</reference>
<keyword evidence="5" id="KW-1185">Reference proteome</keyword>
<protein>
    <submittedName>
        <fullName evidence="2">ANTAR domain-containing protein</fullName>
    </submittedName>
</protein>
<dbReference type="Proteomes" id="UP000271291">
    <property type="component" value="Chromosome"/>
</dbReference>
<feature type="domain" description="ANTAR" evidence="1">
    <location>
        <begin position="10"/>
        <end position="71"/>
    </location>
</feature>
<dbReference type="PROSITE" id="PS50921">
    <property type="entry name" value="ANTAR"/>
    <property type="match status" value="1"/>
</dbReference>
<dbReference type="PIRSF" id="PIRSF010636">
    <property type="entry name" value="ANTAR_solo"/>
    <property type="match status" value="1"/>
</dbReference>
<dbReference type="InterPro" id="IPR024189">
    <property type="entry name" value="ANTAR_transcrpt_antiterm_reg"/>
</dbReference>
<dbReference type="SUPFAM" id="SSF52172">
    <property type="entry name" value="CheY-like"/>
    <property type="match status" value="1"/>
</dbReference>
<dbReference type="GO" id="GO:0003723">
    <property type="term" value="F:RNA binding"/>
    <property type="evidence" value="ECO:0007669"/>
    <property type="project" value="InterPro"/>
</dbReference>
<evidence type="ECO:0000259" key="1">
    <source>
        <dbReference type="PROSITE" id="PS50921"/>
    </source>
</evidence>
<dbReference type="InterPro" id="IPR011006">
    <property type="entry name" value="CheY-like_superfamily"/>
</dbReference>
<organism evidence="2 4">
    <name type="scientific">Streptomyces griseoviridis</name>
    <dbReference type="NCBI Taxonomy" id="45398"/>
    <lineage>
        <taxon>Bacteria</taxon>
        <taxon>Bacillati</taxon>
        <taxon>Actinomycetota</taxon>
        <taxon>Actinomycetes</taxon>
        <taxon>Kitasatosporales</taxon>
        <taxon>Streptomycetaceae</taxon>
        <taxon>Streptomyces</taxon>
    </lineage>
</organism>
<evidence type="ECO:0000313" key="3">
    <source>
        <dbReference type="EMBL" id="QCN90062.1"/>
    </source>
</evidence>
<dbReference type="Pfam" id="PF03861">
    <property type="entry name" value="ANTAR"/>
    <property type="match status" value="1"/>
</dbReference>
<dbReference type="Proteomes" id="UP000501753">
    <property type="component" value="Chromosome"/>
</dbReference>
<evidence type="ECO:0000313" key="5">
    <source>
        <dbReference type="Proteomes" id="UP000501753"/>
    </source>
</evidence>
<dbReference type="AlphaFoldDB" id="A0A3Q9KPP3"/>
<evidence type="ECO:0000313" key="2">
    <source>
        <dbReference type="EMBL" id="AZS83085.1"/>
    </source>
</evidence>
<dbReference type="OrthoDB" id="4258820at2"/>
<dbReference type="EMBL" id="CP034687">
    <property type="protein sequence ID" value="AZS83085.1"/>
    <property type="molecule type" value="Genomic_DNA"/>
</dbReference>
<gene>
    <name evidence="3" type="ORF">DDJ31_38030</name>
    <name evidence="2" type="ORF">ELQ87_01330</name>
</gene>
<dbReference type="InterPro" id="IPR036388">
    <property type="entry name" value="WH-like_DNA-bd_sf"/>
</dbReference>
<dbReference type="KEGG" id="sgd:ELQ87_01330"/>
<accession>A0A3Q9KPP3</accession>
<dbReference type="RefSeq" id="WP_127176000.1">
    <property type="nucleotide sequence ID" value="NZ_CP029078.1"/>
</dbReference>
<sequence length="111" mass="12152">MSEHEHDSRISALREEVTQLHRAVASHAVVDQAIGVVVAYAGLRPDTAWEVLREISQHCNIKLREVAEHLVRWPRLGELPARLRDALDTALTGRGATPVSVVAPPPGAARE</sequence>
<dbReference type="EMBL" id="CP029078">
    <property type="protein sequence ID" value="QCN90062.1"/>
    <property type="molecule type" value="Genomic_DNA"/>
</dbReference>
<dbReference type="InterPro" id="IPR005561">
    <property type="entry name" value="ANTAR"/>
</dbReference>